<gene>
    <name evidence="4" type="primary">CC114</name>
</gene>
<dbReference type="PANTHER" id="PTHR21694">
    <property type="entry name" value="COILED-COIL DOMAIN-CONTAINING PROTEIN 63"/>
    <property type="match status" value="1"/>
</dbReference>
<feature type="coiled-coil region" evidence="2">
    <location>
        <begin position="360"/>
        <end position="400"/>
    </location>
</feature>
<evidence type="ECO:0000313" key="4">
    <source>
        <dbReference type="EMBL" id="JAC42111.1"/>
    </source>
</evidence>
<evidence type="ECO:0000256" key="2">
    <source>
        <dbReference type="SAM" id="Coils"/>
    </source>
</evidence>
<sequence>MAEAASQEFNKKTFLEHYWQKQKELTRRQRQYKTVLSTKLSTRKETIMLQSYQNTIDRLLLEKDTLRAQIWVASGETHRRQTKRALSNIQCHVSCQEHLADDIRYYKESIMNLQREISRVNRQVYELNRRTVPDSQHQAYVARMRKKLDILENQLEVGVRSECAFTAINNELREDLIMLLQHRTGFNDAYTKLVQKLNSDKKYIVDLIEYALGTFENCIHAYEKINILTKKDAKDQEMKMVEMQAIMRNRAAEDANFEFLDCKAQEIIMDDLQPKEYRRREKFRQKHRKRIDLYNTILEKILDYTNSNNVDAVINKFQEQESLYYSYFNYANEMSYHMTLLNNSVNRLFNEISELKHTNHNTLQNQLETIEELDNQLKEKQKKNDELRELRDQNDERLEKLLQGIQIIKDQSRADCKSFEALLGDFTKVNLFNMRHFLKVLEKRVHSITVAQYVRERRVKKHTSQYIVKDVVKLCDNVTPLDEIVLTQQCPECGEADATNVDDTDGGEGIQSLNTVLKKLYERINQPEMQYRLHSISQCRLPHSRILAAKRNA</sequence>
<dbReference type="EMBL" id="GAKP01016842">
    <property type="protein sequence ID" value="JAC42110.1"/>
    <property type="molecule type" value="Transcribed_RNA"/>
</dbReference>
<evidence type="ECO:0000256" key="1">
    <source>
        <dbReference type="ARBA" id="ARBA00023054"/>
    </source>
</evidence>
<dbReference type="EMBL" id="GAKP01016841">
    <property type="protein sequence ID" value="JAC42111.1"/>
    <property type="molecule type" value="Transcribed_RNA"/>
</dbReference>
<organism evidence="4">
    <name type="scientific">Bactrocera dorsalis</name>
    <name type="common">Oriental fruit fly</name>
    <name type="synonym">Dacus dorsalis</name>
    <dbReference type="NCBI Taxonomy" id="27457"/>
    <lineage>
        <taxon>Eukaryota</taxon>
        <taxon>Metazoa</taxon>
        <taxon>Ecdysozoa</taxon>
        <taxon>Arthropoda</taxon>
        <taxon>Hexapoda</taxon>
        <taxon>Insecta</taxon>
        <taxon>Pterygota</taxon>
        <taxon>Neoptera</taxon>
        <taxon>Endopterygota</taxon>
        <taxon>Diptera</taxon>
        <taxon>Brachycera</taxon>
        <taxon>Muscomorpha</taxon>
        <taxon>Tephritoidea</taxon>
        <taxon>Tephritidae</taxon>
        <taxon>Bactrocera</taxon>
        <taxon>Bactrocera</taxon>
    </lineage>
</organism>
<reference evidence="4" key="1">
    <citation type="journal article" date="2014" name="BMC Genomics">
        <title>Characterizing the developmental transcriptome of the oriental fruit fly, Bactrocera dorsalis (Diptera: Tephritidae) through comparative genomic analysis with Drosophila melanogaster utilizing modENCODE datasets.</title>
        <authorList>
            <person name="Geib S.M."/>
            <person name="Calla B."/>
            <person name="Hall B."/>
            <person name="Hou S."/>
            <person name="Manoukis N.C."/>
        </authorList>
    </citation>
    <scope>NUCLEOTIDE SEQUENCE</scope>
    <source>
        <strain evidence="4">Punador</strain>
    </source>
</reference>
<evidence type="ECO:0000259" key="3">
    <source>
        <dbReference type="Pfam" id="PF21773"/>
    </source>
</evidence>
<name>A0A034VFN4_BACDO</name>
<feature type="coiled-coil region" evidence="2">
    <location>
        <begin position="103"/>
        <end position="130"/>
    </location>
</feature>
<accession>A0A034VFN4</accession>
<dbReference type="InterPro" id="IPR051876">
    <property type="entry name" value="ODA-DC/CCD"/>
</dbReference>
<proteinExistence type="predicted"/>
<protein>
    <submittedName>
        <fullName evidence="4">Coiled-coil domain-containing protein 114</fullName>
    </submittedName>
</protein>
<dbReference type="AlphaFoldDB" id="A0A034VFN4"/>
<dbReference type="Pfam" id="PF21773">
    <property type="entry name" value="ODAD1_CC"/>
    <property type="match status" value="1"/>
</dbReference>
<feature type="domain" description="ODAD1 central coiled coil region" evidence="3">
    <location>
        <begin position="145"/>
        <end position="425"/>
    </location>
</feature>
<dbReference type="OrthoDB" id="6766775at2759"/>
<dbReference type="PANTHER" id="PTHR21694:SF18">
    <property type="entry name" value="COILED-COIL DOMAIN-CONTAINING PROTEIN 63"/>
    <property type="match status" value="1"/>
</dbReference>
<dbReference type="InterPro" id="IPR049258">
    <property type="entry name" value="ODAD1_CC"/>
</dbReference>
<keyword evidence="1 2" id="KW-0175">Coiled coil</keyword>